<keyword evidence="3" id="KW-1185">Reference proteome</keyword>
<dbReference type="Proteomes" id="UP001187315">
    <property type="component" value="Unassembled WGS sequence"/>
</dbReference>
<evidence type="ECO:0000256" key="1">
    <source>
        <dbReference type="SAM" id="MobiDB-lite"/>
    </source>
</evidence>
<sequence length="557" mass="63613">MLLKVKYHSIKKYIKLHSGFTYSEFIREVKNKFGLPDATQLDIFDETDTAVEEDILLELLEANPDMCLTVCDSISDEELSPLDHSTPSSITDTISLSSSDSDLRELGIPTGRNRSSKEDTSSSATKASMSEAAKEMVEKALLKKPGGEDILEEYKSENSLMHRTRRQLVNILASDITEKHGRIPSHQQKEKYALGIITLFPSLKDPFSPKGYVSFITLLRKQHQIYRKGLWHCSFHYKIITEHFYDGEKGTGYLAWRLKTISRTSGKRPVKEASVHQAQGPKRRRSANTLPQQLDGDACREAISFLVHSPDEASVFQKMKMTFQHRQDLVHDPQRSTDVFKTFPRFLDVKGLVNQDFLLLFGAETASKMLEKWDTSFKPKIIKEAKKLTQTTELCRLLKSAEKLAENYETDWDSDIASLLLLLYLLPPTAGRKRTKISPSDAVDKMVHFHKSCCSITEYVQEREGKQPYILAVGRTQKTIDTFYIAVDKQLILCQATNSLGAFDELFKSHYVFNMSYDESLVHFYTFLQTTVYNIDVTTTDESPRVRELRAKLLNDI</sequence>
<dbReference type="AlphaFoldDB" id="A0AA88N9C2"/>
<gene>
    <name evidence="2" type="ORF">Q7C36_008479</name>
</gene>
<name>A0AA88N9C2_TACVA</name>
<dbReference type="EMBL" id="JAVHJS010000008">
    <property type="protein sequence ID" value="KAK2849696.1"/>
    <property type="molecule type" value="Genomic_DNA"/>
</dbReference>
<evidence type="ECO:0000313" key="2">
    <source>
        <dbReference type="EMBL" id="KAK2849696.1"/>
    </source>
</evidence>
<organism evidence="2 3">
    <name type="scientific">Tachysurus vachellii</name>
    <name type="common">Darkbarbel catfish</name>
    <name type="synonym">Pelteobagrus vachellii</name>
    <dbReference type="NCBI Taxonomy" id="175792"/>
    <lineage>
        <taxon>Eukaryota</taxon>
        <taxon>Metazoa</taxon>
        <taxon>Chordata</taxon>
        <taxon>Craniata</taxon>
        <taxon>Vertebrata</taxon>
        <taxon>Euteleostomi</taxon>
        <taxon>Actinopterygii</taxon>
        <taxon>Neopterygii</taxon>
        <taxon>Teleostei</taxon>
        <taxon>Ostariophysi</taxon>
        <taxon>Siluriformes</taxon>
        <taxon>Bagridae</taxon>
        <taxon>Tachysurus</taxon>
    </lineage>
</organism>
<feature type="compositionally biased region" description="Low complexity" evidence="1">
    <location>
        <begin position="85"/>
        <end position="100"/>
    </location>
</feature>
<protein>
    <submittedName>
        <fullName evidence="2">Uncharacterized protein</fullName>
    </submittedName>
</protein>
<feature type="region of interest" description="Disordered" evidence="1">
    <location>
        <begin position="267"/>
        <end position="290"/>
    </location>
</feature>
<comment type="caution">
    <text evidence="2">The sequence shown here is derived from an EMBL/GenBank/DDBJ whole genome shotgun (WGS) entry which is preliminary data.</text>
</comment>
<feature type="region of interest" description="Disordered" evidence="1">
    <location>
        <begin position="79"/>
        <end position="130"/>
    </location>
</feature>
<evidence type="ECO:0000313" key="3">
    <source>
        <dbReference type="Proteomes" id="UP001187315"/>
    </source>
</evidence>
<accession>A0AA88N9C2</accession>
<dbReference type="PANTHER" id="PTHR31025">
    <property type="entry name" value="SI:CH211-196P9.1-RELATED"/>
    <property type="match status" value="1"/>
</dbReference>
<reference evidence="2" key="1">
    <citation type="submission" date="2023-08" db="EMBL/GenBank/DDBJ databases">
        <title>Pelteobagrus vachellii genome.</title>
        <authorList>
            <person name="Liu H."/>
        </authorList>
    </citation>
    <scope>NUCLEOTIDE SEQUENCE</scope>
    <source>
        <strain evidence="2">PRFRI_2022a</strain>
        <tissue evidence="2">Muscle</tissue>
    </source>
</reference>
<proteinExistence type="predicted"/>
<dbReference type="PANTHER" id="PTHR31025:SF29">
    <property type="entry name" value="SI:CH211-196P9.1"/>
    <property type="match status" value="1"/>
</dbReference>